<name>A0A9D3MTY0_ANGAN</name>
<comment type="caution">
    <text evidence="2">The sequence shown here is derived from an EMBL/GenBank/DDBJ whole genome shotgun (WGS) entry which is preliminary data.</text>
</comment>
<evidence type="ECO:0000313" key="3">
    <source>
        <dbReference type="Proteomes" id="UP001044222"/>
    </source>
</evidence>
<organism evidence="2 3">
    <name type="scientific">Anguilla anguilla</name>
    <name type="common">European freshwater eel</name>
    <name type="synonym">Muraena anguilla</name>
    <dbReference type="NCBI Taxonomy" id="7936"/>
    <lineage>
        <taxon>Eukaryota</taxon>
        <taxon>Metazoa</taxon>
        <taxon>Chordata</taxon>
        <taxon>Craniata</taxon>
        <taxon>Vertebrata</taxon>
        <taxon>Euteleostomi</taxon>
        <taxon>Actinopterygii</taxon>
        <taxon>Neopterygii</taxon>
        <taxon>Teleostei</taxon>
        <taxon>Anguilliformes</taxon>
        <taxon>Anguillidae</taxon>
        <taxon>Anguilla</taxon>
    </lineage>
</organism>
<feature type="region of interest" description="Disordered" evidence="1">
    <location>
        <begin position="1"/>
        <end position="29"/>
    </location>
</feature>
<evidence type="ECO:0000313" key="2">
    <source>
        <dbReference type="EMBL" id="KAG5854822.1"/>
    </source>
</evidence>
<dbReference type="AlphaFoldDB" id="A0A9D3MTY0"/>
<accession>A0A9D3MTY0</accession>
<gene>
    <name evidence="2" type="ORF">ANANG_G00041850</name>
</gene>
<reference evidence="2" key="1">
    <citation type="submission" date="2021-01" db="EMBL/GenBank/DDBJ databases">
        <title>A chromosome-scale assembly of European eel, Anguilla anguilla.</title>
        <authorList>
            <person name="Henkel C."/>
            <person name="Jong-Raadsen S.A."/>
            <person name="Dufour S."/>
            <person name="Weltzien F.-A."/>
            <person name="Palstra A.P."/>
            <person name="Pelster B."/>
            <person name="Spaink H.P."/>
            <person name="Van Den Thillart G.E."/>
            <person name="Jansen H."/>
            <person name="Zahm M."/>
            <person name="Klopp C."/>
            <person name="Cedric C."/>
            <person name="Louis A."/>
            <person name="Berthelot C."/>
            <person name="Parey E."/>
            <person name="Roest Crollius H."/>
            <person name="Montfort J."/>
            <person name="Robinson-Rechavi M."/>
            <person name="Bucao C."/>
            <person name="Bouchez O."/>
            <person name="Gislard M."/>
            <person name="Lluch J."/>
            <person name="Milhes M."/>
            <person name="Lampietro C."/>
            <person name="Lopez Roques C."/>
            <person name="Donnadieu C."/>
            <person name="Braasch I."/>
            <person name="Desvignes T."/>
            <person name="Postlethwait J."/>
            <person name="Bobe J."/>
            <person name="Guiguen Y."/>
            <person name="Dirks R."/>
        </authorList>
    </citation>
    <scope>NUCLEOTIDE SEQUENCE</scope>
    <source>
        <strain evidence="2">Tag_6206</strain>
        <tissue evidence="2">Liver</tissue>
    </source>
</reference>
<keyword evidence="3" id="KW-1185">Reference proteome</keyword>
<sequence length="99" mass="10695">MHGKRVLSDNGVRVCHERSTGTADTGTLETARGETGADHYCHHSIGLPPPSRPLPQQLMKHHLTSTANPDSECPSTRPPVKRKHTLASHVSGMDIGKLT</sequence>
<protein>
    <submittedName>
        <fullName evidence="2">Uncharacterized protein</fullName>
    </submittedName>
</protein>
<feature type="region of interest" description="Disordered" evidence="1">
    <location>
        <begin position="62"/>
        <end position="99"/>
    </location>
</feature>
<dbReference type="Proteomes" id="UP001044222">
    <property type="component" value="Unassembled WGS sequence"/>
</dbReference>
<evidence type="ECO:0000256" key="1">
    <source>
        <dbReference type="SAM" id="MobiDB-lite"/>
    </source>
</evidence>
<dbReference type="EMBL" id="JAFIRN010000002">
    <property type="protein sequence ID" value="KAG5854822.1"/>
    <property type="molecule type" value="Genomic_DNA"/>
</dbReference>
<proteinExistence type="predicted"/>